<comment type="caution">
    <text evidence="3">The sequence shown here is derived from an EMBL/GenBank/DDBJ whole genome shotgun (WGS) entry which is preliminary data.</text>
</comment>
<dbReference type="InterPro" id="IPR003615">
    <property type="entry name" value="HNH_nuc"/>
</dbReference>
<feature type="compositionally biased region" description="Basic residues" evidence="1">
    <location>
        <begin position="190"/>
        <end position="202"/>
    </location>
</feature>
<gene>
    <name evidence="3" type="ORF">GCM10023217_21130</name>
</gene>
<keyword evidence="3" id="KW-0378">Hydrolase</keyword>
<evidence type="ECO:0000259" key="2">
    <source>
        <dbReference type="Pfam" id="PF02720"/>
    </source>
</evidence>
<evidence type="ECO:0000313" key="3">
    <source>
        <dbReference type="EMBL" id="GAA4750430.1"/>
    </source>
</evidence>
<name>A0ABP8Z9N3_9ACTN</name>
<dbReference type="EMBL" id="BAABIE010000009">
    <property type="protein sequence ID" value="GAA4750430.1"/>
    <property type="molecule type" value="Genomic_DNA"/>
</dbReference>
<dbReference type="Proteomes" id="UP001500822">
    <property type="component" value="Unassembled WGS sequence"/>
</dbReference>
<dbReference type="Pfam" id="PF02720">
    <property type="entry name" value="DUF222"/>
    <property type="match status" value="1"/>
</dbReference>
<dbReference type="RefSeq" id="WP_345313479.1">
    <property type="nucleotide sequence ID" value="NZ_BAABIE010000009.1"/>
</dbReference>
<evidence type="ECO:0000256" key="1">
    <source>
        <dbReference type="SAM" id="MobiDB-lite"/>
    </source>
</evidence>
<accession>A0ABP8Z9N3</accession>
<keyword evidence="3" id="KW-0255">Endonuclease</keyword>
<feature type="region of interest" description="Disordered" evidence="1">
    <location>
        <begin position="334"/>
        <end position="361"/>
    </location>
</feature>
<keyword evidence="3" id="KW-0540">Nuclease</keyword>
<dbReference type="GO" id="GO:0004519">
    <property type="term" value="F:endonuclease activity"/>
    <property type="evidence" value="ECO:0007669"/>
    <property type="project" value="UniProtKB-KW"/>
</dbReference>
<proteinExistence type="predicted"/>
<organism evidence="3 4">
    <name type="scientific">Gordonia alkaliphila</name>
    <dbReference type="NCBI Taxonomy" id="1053547"/>
    <lineage>
        <taxon>Bacteria</taxon>
        <taxon>Bacillati</taxon>
        <taxon>Actinomycetota</taxon>
        <taxon>Actinomycetes</taxon>
        <taxon>Mycobacteriales</taxon>
        <taxon>Gordoniaceae</taxon>
        <taxon>Gordonia</taxon>
    </lineage>
</organism>
<dbReference type="CDD" id="cd00085">
    <property type="entry name" value="HNHc"/>
    <property type="match status" value="1"/>
</dbReference>
<feature type="region of interest" description="Disordered" evidence="1">
    <location>
        <begin position="187"/>
        <end position="206"/>
    </location>
</feature>
<reference evidence="4" key="1">
    <citation type="journal article" date="2019" name="Int. J. Syst. Evol. Microbiol.">
        <title>The Global Catalogue of Microorganisms (GCM) 10K type strain sequencing project: providing services to taxonomists for standard genome sequencing and annotation.</title>
        <authorList>
            <consortium name="The Broad Institute Genomics Platform"/>
            <consortium name="The Broad Institute Genome Sequencing Center for Infectious Disease"/>
            <person name="Wu L."/>
            <person name="Ma J."/>
        </authorList>
    </citation>
    <scope>NUCLEOTIDE SEQUENCE [LARGE SCALE GENOMIC DNA]</scope>
    <source>
        <strain evidence="4">JCM 18077</strain>
    </source>
</reference>
<protein>
    <submittedName>
        <fullName evidence="3">HNH endonuclease signature motif containing protein</fullName>
    </submittedName>
</protein>
<evidence type="ECO:0000313" key="4">
    <source>
        <dbReference type="Proteomes" id="UP001500822"/>
    </source>
</evidence>
<sequence length="548" mass="59702">MVHIDRSSPWNRVDLSPAGMVPPEPDDDERTQCHDWLLFAANAHRGQSYLYWAQLTAIGEFLDIALAKLDDAVRGGGEQKDLFDPYTVATAEVAVLFAVRDSEARSLVGRAVTMSERLPKTAQLLREGIVSRTMFDTVVDRTDIVDDPALVAAVDADLCQAIAGAGHISDASARRIADRIVTRHDGDAVRRRREKAQKRKNVTGRDYPDGLGGLHVTADAEEIQLALAAVNALAEGVCPHDPRTVGQRRSAAAIARLRGLAFRCECPDPSTCVSTLGEQEISDRQARIVIHAVCQKSTLDGADDEPAYLDGYGPISADHARDLARRDDATVRDLDLDDLTEQAPDPDRPRPARIVHTSQPADPYRPTAALDNLVRGLFATCTVPGCERPAWNCELDHIEEFDHVCPASGGPTCLCNIGPKCKTHHLLKTFLGERNPEEGWVDDLWVAEDGTVWTSMTLRCGIGVDTAAPNQWLVPQLAELRCDHLAQAPPEPADPGDGFTARAPADACTSGGGRRAATAYKHAWRRATRARLRNARRRASEACDAPPF</sequence>
<keyword evidence="4" id="KW-1185">Reference proteome</keyword>
<feature type="domain" description="DUF222" evidence="2">
    <location>
        <begin position="76"/>
        <end position="326"/>
    </location>
</feature>
<dbReference type="InterPro" id="IPR003870">
    <property type="entry name" value="DUF222"/>
</dbReference>